<organism evidence="2 3">
    <name type="scientific">Lates japonicus</name>
    <name type="common">Japanese lates</name>
    <dbReference type="NCBI Taxonomy" id="270547"/>
    <lineage>
        <taxon>Eukaryota</taxon>
        <taxon>Metazoa</taxon>
        <taxon>Chordata</taxon>
        <taxon>Craniata</taxon>
        <taxon>Vertebrata</taxon>
        <taxon>Euteleostomi</taxon>
        <taxon>Actinopterygii</taxon>
        <taxon>Neopterygii</taxon>
        <taxon>Teleostei</taxon>
        <taxon>Neoteleostei</taxon>
        <taxon>Acanthomorphata</taxon>
        <taxon>Carangaria</taxon>
        <taxon>Carangaria incertae sedis</taxon>
        <taxon>Centropomidae</taxon>
        <taxon>Lates</taxon>
    </lineage>
</organism>
<evidence type="ECO:0000313" key="3">
    <source>
        <dbReference type="Proteomes" id="UP001279410"/>
    </source>
</evidence>
<dbReference type="AlphaFoldDB" id="A0AAD3N2N5"/>
<reference evidence="2" key="1">
    <citation type="submission" date="2022-08" db="EMBL/GenBank/DDBJ databases">
        <title>Genome sequencing of akame (Lates japonicus).</title>
        <authorList>
            <person name="Hashiguchi Y."/>
            <person name="Takahashi H."/>
        </authorList>
    </citation>
    <scope>NUCLEOTIDE SEQUENCE</scope>
    <source>
        <strain evidence="2">Kochi</strain>
    </source>
</reference>
<sequence>MAYSTLPQLFPQINKIAGAPSSPGAEEVEEEGQTAGHNQTPGDEQQEHFANSVLKLHEHDGSPGRTEGDGQGSDSSAVRSQAGDARLQCQSTGGGFLEGCLVSRPVWTMIGKTYSTGTNTT</sequence>
<dbReference type="GO" id="GO:0016301">
    <property type="term" value="F:kinase activity"/>
    <property type="evidence" value="ECO:0007669"/>
    <property type="project" value="UniProtKB-KW"/>
</dbReference>
<feature type="compositionally biased region" description="Basic and acidic residues" evidence="1">
    <location>
        <begin position="55"/>
        <end position="68"/>
    </location>
</feature>
<protein>
    <submittedName>
        <fullName evidence="2">Mitogen-activated protein kinase kinase kinase 12</fullName>
    </submittedName>
</protein>
<accession>A0AAD3N2N5</accession>
<keyword evidence="3" id="KW-1185">Reference proteome</keyword>
<keyword evidence="2" id="KW-0808">Transferase</keyword>
<proteinExistence type="predicted"/>
<evidence type="ECO:0000256" key="1">
    <source>
        <dbReference type="SAM" id="MobiDB-lite"/>
    </source>
</evidence>
<gene>
    <name evidence="2" type="ORF">AKAME5_001570800</name>
</gene>
<dbReference type="Proteomes" id="UP001279410">
    <property type="component" value="Unassembled WGS sequence"/>
</dbReference>
<keyword evidence="2" id="KW-0418">Kinase</keyword>
<name>A0AAD3N2N5_LATJO</name>
<comment type="caution">
    <text evidence="2">The sequence shown here is derived from an EMBL/GenBank/DDBJ whole genome shotgun (WGS) entry which is preliminary data.</text>
</comment>
<feature type="region of interest" description="Disordered" evidence="1">
    <location>
        <begin position="1"/>
        <end position="98"/>
    </location>
</feature>
<evidence type="ECO:0000313" key="2">
    <source>
        <dbReference type="EMBL" id="GLD64147.1"/>
    </source>
</evidence>
<dbReference type="EMBL" id="BRZM01000067">
    <property type="protein sequence ID" value="GLD64147.1"/>
    <property type="molecule type" value="Genomic_DNA"/>
</dbReference>